<keyword evidence="1" id="KW-1133">Transmembrane helix</keyword>
<reference evidence="2" key="2">
    <citation type="submission" date="2018-03" db="EMBL/GenBank/DDBJ databases">
        <authorList>
            <person name="Keele B.F."/>
        </authorList>
    </citation>
    <scope>NUCLEOTIDE SEQUENCE</scope>
    <source>
        <strain evidence="3">SNUC 4143</strain>
        <strain evidence="2">SNUC 761</strain>
    </source>
</reference>
<dbReference type="AlphaFoldDB" id="A0A2T4KDL6"/>
<feature type="transmembrane region" description="Helical" evidence="1">
    <location>
        <begin position="70"/>
        <end position="88"/>
    </location>
</feature>
<dbReference type="Proteomes" id="UP000243350">
    <property type="component" value="Unassembled WGS sequence"/>
</dbReference>
<accession>A0A2T4KDL6</accession>
<feature type="transmembrane region" description="Helical" evidence="1">
    <location>
        <begin position="6"/>
        <end position="33"/>
    </location>
</feature>
<evidence type="ECO:0000256" key="1">
    <source>
        <dbReference type="SAM" id="Phobius"/>
    </source>
</evidence>
<keyword evidence="1" id="KW-0812">Transmembrane</keyword>
<dbReference type="EMBL" id="PYZL01000156">
    <property type="protein sequence ID" value="PTE69710.1"/>
    <property type="molecule type" value="Genomic_DNA"/>
</dbReference>
<evidence type="ECO:0000313" key="2">
    <source>
        <dbReference type="EMBL" id="PTE69710.1"/>
    </source>
</evidence>
<reference evidence="4 5" key="1">
    <citation type="journal article" date="2016" name="Front. Microbiol.">
        <title>Comprehensive Phylogenetic Analysis of Bovine Non-aureus Staphylococci Species Based on Whole-Genome Sequencing.</title>
        <authorList>
            <person name="Naushad S."/>
            <person name="Barkema H.W."/>
            <person name="Luby C."/>
            <person name="Condas L.A."/>
            <person name="Nobrega D.B."/>
            <person name="Carson D.A."/>
            <person name="De Buck J."/>
        </authorList>
    </citation>
    <scope>NUCLEOTIDE SEQUENCE [LARGE SCALE GENOMIC DNA]</scope>
    <source>
        <strain evidence="3 5">SNUC 4143</strain>
        <strain evidence="2 4">SNUC 761</strain>
    </source>
</reference>
<comment type="caution">
    <text evidence="2">The sequence shown here is derived from an EMBL/GenBank/DDBJ whole genome shotgun (WGS) entry which is preliminary data.</text>
</comment>
<gene>
    <name evidence="2" type="ORF">BUY44_11555</name>
    <name evidence="3" type="ORF">BUY48_07555</name>
</gene>
<proteinExistence type="predicted"/>
<name>A0A2T4KDL6_9STAP</name>
<evidence type="ECO:0000313" key="5">
    <source>
        <dbReference type="Proteomes" id="UP000243350"/>
    </source>
</evidence>
<dbReference type="Proteomes" id="UP000242547">
    <property type="component" value="Unassembled WGS sequence"/>
</dbReference>
<organism evidence="2 4">
    <name type="scientific">Staphylococcus devriesei</name>
    <dbReference type="NCBI Taxonomy" id="586733"/>
    <lineage>
        <taxon>Bacteria</taxon>
        <taxon>Bacillati</taxon>
        <taxon>Bacillota</taxon>
        <taxon>Bacilli</taxon>
        <taxon>Bacillales</taxon>
        <taxon>Staphylococcaceae</taxon>
        <taxon>Staphylococcus</taxon>
    </lineage>
</organism>
<dbReference type="RefSeq" id="WP_107506455.1">
    <property type="nucleotide sequence ID" value="NZ_CP130489.1"/>
</dbReference>
<keyword evidence="1" id="KW-0472">Membrane</keyword>
<feature type="transmembrane region" description="Helical" evidence="1">
    <location>
        <begin position="45"/>
        <end position="64"/>
    </location>
</feature>
<evidence type="ECO:0000313" key="4">
    <source>
        <dbReference type="Proteomes" id="UP000242547"/>
    </source>
</evidence>
<dbReference type="EMBL" id="PYZH01000042">
    <property type="protein sequence ID" value="PTF14273.1"/>
    <property type="molecule type" value="Genomic_DNA"/>
</dbReference>
<protein>
    <submittedName>
        <fullName evidence="2">Uncharacterized protein</fullName>
    </submittedName>
</protein>
<evidence type="ECO:0000313" key="3">
    <source>
        <dbReference type="EMBL" id="PTF14273.1"/>
    </source>
</evidence>
<sequence length="96" mass="11100">MELLGAIIYLFITFYIYKTVWFVITPYIANFFYNVPISRNDEGNLFLVMITTLLATLAITLTILIGSYLIFHWFSIVLLIALCIFIRVKDIGNPDI</sequence>